<reference evidence="2" key="1">
    <citation type="submission" date="2022-11" db="UniProtKB">
        <authorList>
            <consortium name="WormBaseParasite"/>
        </authorList>
    </citation>
    <scope>IDENTIFICATION</scope>
</reference>
<sequence length="318" mass="37255">DDESQEDNSGIFCTDPSNENASSEVPSSVKGEQLRRMILIDGFNVMHHFKDMTLQSSAMFDEQMSPLILIPLICGFLQNGYVVRLILKNMPDHKKVSDLYILELLQKKGMCMFPEDDDTEKDDLLLLGLAKKYGALIISRDQFRNHREYDDIRINNRIEYDKVATGHFKTKKSCEILKHSMAFKYALTMNEFADKFIVDPSDDDYELVQKSLKEFKQVSMESVESLNILLQYVYCYWRYVYNYGIPDCVKPFISKTSFPMTFEDFEFAYHEYEEEERKHQLLPSEIPVNPLNDMSDDEFDPGVAEFLKKRRQPQDFYG</sequence>
<accession>A0AC34FS35</accession>
<organism evidence="1 2">
    <name type="scientific">Panagrolaimus sp. ES5</name>
    <dbReference type="NCBI Taxonomy" id="591445"/>
    <lineage>
        <taxon>Eukaryota</taxon>
        <taxon>Metazoa</taxon>
        <taxon>Ecdysozoa</taxon>
        <taxon>Nematoda</taxon>
        <taxon>Chromadorea</taxon>
        <taxon>Rhabditida</taxon>
        <taxon>Tylenchina</taxon>
        <taxon>Panagrolaimomorpha</taxon>
        <taxon>Panagrolaimoidea</taxon>
        <taxon>Panagrolaimidae</taxon>
        <taxon>Panagrolaimus</taxon>
    </lineage>
</organism>
<proteinExistence type="predicted"/>
<evidence type="ECO:0000313" key="1">
    <source>
        <dbReference type="Proteomes" id="UP000887579"/>
    </source>
</evidence>
<name>A0AC34FS35_9BILA</name>
<dbReference type="Proteomes" id="UP000887579">
    <property type="component" value="Unplaced"/>
</dbReference>
<protein>
    <submittedName>
        <fullName evidence="2">RNase NYN domain-containing protein</fullName>
    </submittedName>
</protein>
<evidence type="ECO:0000313" key="2">
    <source>
        <dbReference type="WBParaSite" id="ES5_v2.g20260.t1"/>
    </source>
</evidence>
<dbReference type="WBParaSite" id="ES5_v2.g20260.t1">
    <property type="protein sequence ID" value="ES5_v2.g20260.t1"/>
    <property type="gene ID" value="ES5_v2.g20260"/>
</dbReference>